<organism evidence="13 14">
    <name type="scientific">Hyphomonas polymorpha PS728</name>
    <dbReference type="NCBI Taxonomy" id="1280954"/>
    <lineage>
        <taxon>Bacteria</taxon>
        <taxon>Pseudomonadati</taxon>
        <taxon>Pseudomonadota</taxon>
        <taxon>Alphaproteobacteria</taxon>
        <taxon>Hyphomonadales</taxon>
        <taxon>Hyphomonadaceae</taxon>
        <taxon>Hyphomonas</taxon>
    </lineage>
</organism>
<feature type="transmembrane region" description="Helical" evidence="11">
    <location>
        <begin position="304"/>
        <end position="325"/>
    </location>
</feature>
<keyword evidence="14" id="KW-1185">Reference proteome</keyword>
<feature type="transmembrane region" description="Helical" evidence="11">
    <location>
        <begin position="105"/>
        <end position="130"/>
    </location>
</feature>
<evidence type="ECO:0000256" key="3">
    <source>
        <dbReference type="ARBA" id="ARBA00007931"/>
    </source>
</evidence>
<comment type="similarity">
    <text evidence="3">Belongs to the peptidase M50B family.</text>
</comment>
<feature type="transmembrane region" description="Helical" evidence="11">
    <location>
        <begin position="355"/>
        <end position="374"/>
    </location>
</feature>
<dbReference type="SUPFAM" id="SSF50156">
    <property type="entry name" value="PDZ domain-like"/>
    <property type="match status" value="1"/>
</dbReference>
<evidence type="ECO:0000256" key="7">
    <source>
        <dbReference type="ARBA" id="ARBA00022833"/>
    </source>
</evidence>
<dbReference type="InterPro" id="IPR001478">
    <property type="entry name" value="PDZ"/>
</dbReference>
<evidence type="ECO:0000256" key="11">
    <source>
        <dbReference type="SAM" id="Phobius"/>
    </source>
</evidence>
<keyword evidence="9" id="KW-0482">Metalloprotease</keyword>
<evidence type="ECO:0000259" key="12">
    <source>
        <dbReference type="SMART" id="SM00228"/>
    </source>
</evidence>
<dbReference type="GO" id="GO:0016020">
    <property type="term" value="C:membrane"/>
    <property type="evidence" value="ECO:0007669"/>
    <property type="project" value="UniProtKB-SubCell"/>
</dbReference>
<accession>A0A062VE59</accession>
<feature type="transmembrane region" description="Helical" evidence="11">
    <location>
        <begin position="9"/>
        <end position="28"/>
    </location>
</feature>
<proteinExistence type="inferred from homology"/>
<dbReference type="AlphaFoldDB" id="A0A062VE59"/>
<evidence type="ECO:0000256" key="10">
    <source>
        <dbReference type="ARBA" id="ARBA00023136"/>
    </source>
</evidence>
<sequence length="387" mass="41608">MDQILSQGPLFLACLIFMMGIVVVIHEFGHYLAARLYGVAIESFAVGFGKPLVEGRDKRGTRWRINWIPLGGFVSFLPAAARLEDGPHANVVGKSFDDLKPIPKIVVSLAGPFANFVLATLIFALAIGVFGTPKFEVQIMNVSEGMPAEEAGLLPGDVIRQINNRDIFSGADVTAMVLVSPNKAMNFVVERDGQPLSLAVTPLEVVRPNEFGQIVPQSTAGFNLAHTDLIERVQYGPIGSLVAGTAQTGRTIDQTVKMLSRIVTGNMSVHTMSGPVGVGDISRRAVNRVMEQTQLTSWQKTEQLFWMLMSVCAAVSVGVGFFNLLPLPVLDGGRVVFHAYEAVTGAKLPSQVEAFALRASVFLLLLMVVVITWGDVIETGVFGRGGG</sequence>
<dbReference type="Gene3D" id="2.30.42.10">
    <property type="match status" value="1"/>
</dbReference>
<dbReference type="eggNOG" id="COG0750">
    <property type="taxonomic scope" value="Bacteria"/>
</dbReference>
<comment type="subcellular location">
    <subcellularLocation>
        <location evidence="2">Membrane</location>
        <topology evidence="2">Multi-pass membrane protein</topology>
    </subcellularLocation>
</comment>
<keyword evidence="4" id="KW-0645">Protease</keyword>
<dbReference type="GO" id="GO:0006508">
    <property type="term" value="P:proteolysis"/>
    <property type="evidence" value="ECO:0007669"/>
    <property type="project" value="UniProtKB-KW"/>
</dbReference>
<dbReference type="CDD" id="cd06163">
    <property type="entry name" value="S2P-M50_PDZ_RseP-like"/>
    <property type="match status" value="1"/>
</dbReference>
<dbReference type="SMART" id="SM00228">
    <property type="entry name" value="PDZ"/>
    <property type="match status" value="1"/>
</dbReference>
<keyword evidence="5 11" id="KW-0812">Transmembrane</keyword>
<dbReference type="GO" id="GO:0004222">
    <property type="term" value="F:metalloendopeptidase activity"/>
    <property type="evidence" value="ECO:0007669"/>
    <property type="project" value="InterPro"/>
</dbReference>
<evidence type="ECO:0000313" key="14">
    <source>
        <dbReference type="Proteomes" id="UP000027100"/>
    </source>
</evidence>
<evidence type="ECO:0000256" key="8">
    <source>
        <dbReference type="ARBA" id="ARBA00022989"/>
    </source>
</evidence>
<dbReference type="PANTHER" id="PTHR42837">
    <property type="entry name" value="REGULATOR OF SIGMA-E PROTEASE RSEP"/>
    <property type="match status" value="1"/>
</dbReference>
<dbReference type="PATRIC" id="fig|1280954.3.peg.2777"/>
<dbReference type="STRING" id="1280954.HPO_13717"/>
<gene>
    <name evidence="13" type="ORF">HPO_13717</name>
</gene>
<dbReference type="InterPro" id="IPR008915">
    <property type="entry name" value="Peptidase_M50"/>
</dbReference>
<protein>
    <submittedName>
        <fullName evidence="13">M50 family peptidase</fullName>
    </submittedName>
</protein>
<comment type="caution">
    <text evidence="13">The sequence shown here is derived from an EMBL/GenBank/DDBJ whole genome shotgun (WGS) entry which is preliminary data.</text>
</comment>
<evidence type="ECO:0000313" key="13">
    <source>
        <dbReference type="EMBL" id="KCZ97727.1"/>
    </source>
</evidence>
<dbReference type="InterPro" id="IPR036034">
    <property type="entry name" value="PDZ_sf"/>
</dbReference>
<comment type="cofactor">
    <cofactor evidence="1">
        <name>Zn(2+)</name>
        <dbReference type="ChEBI" id="CHEBI:29105"/>
    </cofactor>
</comment>
<dbReference type="Pfam" id="PF17820">
    <property type="entry name" value="PDZ_6"/>
    <property type="match status" value="1"/>
</dbReference>
<feature type="transmembrane region" description="Helical" evidence="11">
    <location>
        <begin position="65"/>
        <end position="83"/>
    </location>
</feature>
<dbReference type="OrthoDB" id="9782003at2"/>
<evidence type="ECO:0000256" key="1">
    <source>
        <dbReference type="ARBA" id="ARBA00001947"/>
    </source>
</evidence>
<keyword evidence="8 11" id="KW-1133">Transmembrane helix</keyword>
<dbReference type="PANTHER" id="PTHR42837:SF2">
    <property type="entry name" value="MEMBRANE METALLOPROTEASE ARASP2, CHLOROPLASTIC-RELATED"/>
    <property type="match status" value="1"/>
</dbReference>
<reference evidence="13 14" key="1">
    <citation type="journal article" date="2014" name="Antonie Van Leeuwenhoek">
        <title>Hyphomonas beringensis sp. nov. and Hyphomonas chukchiensis sp. nov., isolated from surface seawater of the Bering Sea and Chukchi Sea.</title>
        <authorList>
            <person name="Li C."/>
            <person name="Lai Q."/>
            <person name="Li G."/>
            <person name="Dong C."/>
            <person name="Wang J."/>
            <person name="Liao Y."/>
            <person name="Shao Z."/>
        </authorList>
    </citation>
    <scope>NUCLEOTIDE SEQUENCE [LARGE SCALE GENOMIC DNA]</scope>
    <source>
        <strain evidence="13 14">PS728</strain>
    </source>
</reference>
<dbReference type="Proteomes" id="UP000027100">
    <property type="component" value="Unassembled WGS sequence"/>
</dbReference>
<evidence type="ECO:0000256" key="4">
    <source>
        <dbReference type="ARBA" id="ARBA00022670"/>
    </source>
</evidence>
<evidence type="ECO:0000256" key="2">
    <source>
        <dbReference type="ARBA" id="ARBA00004141"/>
    </source>
</evidence>
<dbReference type="InterPro" id="IPR004387">
    <property type="entry name" value="Pept_M50_Zn"/>
</dbReference>
<keyword evidence="6" id="KW-0378">Hydrolase</keyword>
<name>A0A062VE59_9PROT</name>
<dbReference type="InterPro" id="IPR041489">
    <property type="entry name" value="PDZ_6"/>
</dbReference>
<dbReference type="EMBL" id="ARYM01000016">
    <property type="protein sequence ID" value="KCZ97727.1"/>
    <property type="molecule type" value="Genomic_DNA"/>
</dbReference>
<dbReference type="Pfam" id="PF02163">
    <property type="entry name" value="Peptidase_M50"/>
    <property type="match status" value="1"/>
</dbReference>
<feature type="domain" description="PDZ" evidence="12">
    <location>
        <begin position="119"/>
        <end position="193"/>
    </location>
</feature>
<evidence type="ECO:0000256" key="5">
    <source>
        <dbReference type="ARBA" id="ARBA00022692"/>
    </source>
</evidence>
<evidence type="ECO:0000256" key="9">
    <source>
        <dbReference type="ARBA" id="ARBA00023049"/>
    </source>
</evidence>
<keyword evidence="7" id="KW-0862">Zinc</keyword>
<keyword evidence="10 11" id="KW-0472">Membrane</keyword>
<evidence type="ECO:0000256" key="6">
    <source>
        <dbReference type="ARBA" id="ARBA00022801"/>
    </source>
</evidence>
<dbReference type="RefSeq" id="WP_035599968.1">
    <property type="nucleotide sequence ID" value="NZ_ARYM01000016.1"/>
</dbReference>